<keyword evidence="2" id="KW-1185">Reference proteome</keyword>
<dbReference type="EMBL" id="GL988047">
    <property type="protein sequence ID" value="EGS17867.1"/>
    <property type="molecule type" value="Genomic_DNA"/>
</dbReference>
<organism evidence="2">
    <name type="scientific">Chaetomium thermophilum (strain DSM 1495 / CBS 144.50 / IMI 039719)</name>
    <name type="common">Thermochaetoides thermophila</name>
    <dbReference type="NCBI Taxonomy" id="759272"/>
    <lineage>
        <taxon>Eukaryota</taxon>
        <taxon>Fungi</taxon>
        <taxon>Dikarya</taxon>
        <taxon>Ascomycota</taxon>
        <taxon>Pezizomycotina</taxon>
        <taxon>Sordariomycetes</taxon>
        <taxon>Sordariomycetidae</taxon>
        <taxon>Sordariales</taxon>
        <taxon>Chaetomiaceae</taxon>
        <taxon>Thermochaetoides</taxon>
    </lineage>
</organism>
<evidence type="ECO:0000313" key="2">
    <source>
        <dbReference type="Proteomes" id="UP000008066"/>
    </source>
</evidence>
<dbReference type="KEGG" id="cthr:CTHT_0072240"/>
<gene>
    <name evidence="1" type="ORF">CTHT_0072240</name>
</gene>
<dbReference type="GeneID" id="18261262"/>
<reference evidence="1 2" key="1">
    <citation type="journal article" date="2011" name="Cell">
        <title>Insight into structure and assembly of the nuclear pore complex by utilizing the genome of a eukaryotic thermophile.</title>
        <authorList>
            <person name="Amlacher S."/>
            <person name="Sarges P."/>
            <person name="Flemming D."/>
            <person name="van Noort V."/>
            <person name="Kunze R."/>
            <person name="Devos D.P."/>
            <person name="Arumugam M."/>
            <person name="Bork P."/>
            <person name="Hurt E."/>
        </authorList>
    </citation>
    <scope>NUCLEOTIDE SEQUENCE [LARGE SCALE GENOMIC DNA]</scope>
    <source>
        <strain evidence="2">DSM 1495 / CBS 144.50 / IMI 039719</strain>
    </source>
</reference>
<sequence length="67" mass="7948">MCWWNNIYYEQCKHSVIVKVPYSCEEYTRHTYGPCQPTKSNQHRVTPGISYGLCPDCEELLKKYTNL</sequence>
<dbReference type="HOGENOM" id="CLU_2812128_0_0_1"/>
<name>G0SFV2_CHATD</name>
<protein>
    <submittedName>
        <fullName evidence="1">Uncharacterized protein</fullName>
    </submittedName>
</protein>
<dbReference type="Proteomes" id="UP000008066">
    <property type="component" value="Unassembled WGS sequence"/>
</dbReference>
<dbReference type="AlphaFoldDB" id="G0SFV2"/>
<accession>G0SFV2</accession>
<dbReference type="RefSeq" id="XP_006697485.1">
    <property type="nucleotide sequence ID" value="XM_006697422.1"/>
</dbReference>
<evidence type="ECO:0000313" key="1">
    <source>
        <dbReference type="EMBL" id="EGS17867.1"/>
    </source>
</evidence>
<proteinExistence type="predicted"/>